<evidence type="ECO:0000259" key="1">
    <source>
        <dbReference type="Pfam" id="PF14417"/>
    </source>
</evidence>
<organism evidence="2 3">
    <name type="scientific">Sutcliffiella horikoshii</name>
    <dbReference type="NCBI Taxonomy" id="79883"/>
    <lineage>
        <taxon>Bacteria</taxon>
        <taxon>Bacillati</taxon>
        <taxon>Bacillota</taxon>
        <taxon>Bacilli</taxon>
        <taxon>Bacillales</taxon>
        <taxon>Bacillaceae</taxon>
        <taxon>Sutcliffiella</taxon>
    </lineage>
</organism>
<gene>
    <name evidence="2" type="ORF">FZC76_18450</name>
</gene>
<dbReference type="InterPro" id="IPR025847">
    <property type="entry name" value="MEDS_domain"/>
</dbReference>
<dbReference type="Proteomes" id="UP000322524">
    <property type="component" value="Unassembled WGS sequence"/>
</dbReference>
<dbReference type="AlphaFoldDB" id="A0A5D4SMJ0"/>
<sequence>MRPITVSTLQSLESLNIGHVYYLFQDKDVYLENLISFVKAGIKTRENVLIIESMKNIAKINNELNNHFNEEEKSNIRVVSNFDYYFASGDFNTKAMLDHFAKDVILFNRENNSIRTWANVEWASDDPDAEKLKLYEATIDDFVLDERMVSVCAYSSNSITPNLDKILKKLHYYQMTDDSFEISNLYKKP</sequence>
<comment type="caution">
    <text evidence="2">The sequence shown here is derived from an EMBL/GenBank/DDBJ whole genome shotgun (WGS) entry which is preliminary data.</text>
</comment>
<dbReference type="OrthoDB" id="2855396at2"/>
<proteinExistence type="predicted"/>
<accession>A0A5D4SMJ0</accession>
<evidence type="ECO:0000313" key="3">
    <source>
        <dbReference type="Proteomes" id="UP000322524"/>
    </source>
</evidence>
<dbReference type="EMBL" id="VTEV01000008">
    <property type="protein sequence ID" value="TYS64627.1"/>
    <property type="molecule type" value="Genomic_DNA"/>
</dbReference>
<evidence type="ECO:0000313" key="2">
    <source>
        <dbReference type="EMBL" id="TYS64627.1"/>
    </source>
</evidence>
<dbReference type="Pfam" id="PF14417">
    <property type="entry name" value="MEDS"/>
    <property type="match status" value="1"/>
</dbReference>
<name>A0A5D4SMJ0_9BACI</name>
<feature type="domain" description="MEDS" evidence="1">
    <location>
        <begin position="19"/>
        <end position="162"/>
    </location>
</feature>
<reference evidence="2 3" key="1">
    <citation type="submission" date="2019-08" db="EMBL/GenBank/DDBJ databases">
        <title>Bacillus genomes from the desert of Cuatro Cienegas, Coahuila.</title>
        <authorList>
            <person name="Olmedo-Alvarez G."/>
        </authorList>
    </citation>
    <scope>NUCLEOTIDE SEQUENCE [LARGE SCALE GENOMIC DNA]</scope>
    <source>
        <strain evidence="2 3">CH28_1T</strain>
    </source>
</reference>
<protein>
    <recommendedName>
        <fullName evidence="1">MEDS domain-containing protein</fullName>
    </recommendedName>
</protein>